<gene>
    <name evidence="2" type="ORF">ABID46_001521</name>
</gene>
<feature type="chain" id="PRO_5047104514" description="Membrane-bound lysozyme-inhibitor of c-type lysozyme" evidence="1">
    <location>
        <begin position="22"/>
        <end position="131"/>
    </location>
</feature>
<evidence type="ECO:0000256" key="1">
    <source>
        <dbReference type="SAM" id="SignalP"/>
    </source>
</evidence>
<evidence type="ECO:0008006" key="4">
    <source>
        <dbReference type="Google" id="ProtNLM"/>
    </source>
</evidence>
<dbReference type="Proteomes" id="UP001549146">
    <property type="component" value="Unassembled WGS sequence"/>
</dbReference>
<reference evidence="2 3" key="1">
    <citation type="submission" date="2024-06" db="EMBL/GenBank/DDBJ databases">
        <title>Genomic Encyclopedia of Type Strains, Phase IV (KMG-IV): sequencing the most valuable type-strain genomes for metagenomic binning, comparative biology and taxonomic classification.</title>
        <authorList>
            <person name="Goeker M."/>
        </authorList>
    </citation>
    <scope>NUCLEOTIDE SEQUENCE [LARGE SCALE GENOMIC DNA]</scope>
    <source>
        <strain evidence="2 3">DSM 29388</strain>
    </source>
</reference>
<evidence type="ECO:0000313" key="2">
    <source>
        <dbReference type="EMBL" id="MET3731939.1"/>
    </source>
</evidence>
<accession>A0ABV2LTQ2</accession>
<sequence>MNNLIKILVICFLPLAGFAQTIGYDLDKNRCNKAAGMTFSKIKNECVQPFNQPIMVQSLDDGTKSYSTQTPLIFNEDKSKVEVFLPDSNKSLILKRSKKDPTTWKKSGVQVKEDGNSYQVHQKGKLIYQSA</sequence>
<dbReference type="RefSeq" id="WP_354508675.1">
    <property type="nucleotide sequence ID" value="NZ_JBEPMO010000007.1"/>
</dbReference>
<feature type="signal peptide" evidence="1">
    <location>
        <begin position="1"/>
        <end position="21"/>
    </location>
</feature>
<keyword evidence="1" id="KW-0732">Signal</keyword>
<comment type="caution">
    <text evidence="2">The sequence shown here is derived from an EMBL/GenBank/DDBJ whole genome shotgun (WGS) entry which is preliminary data.</text>
</comment>
<name>A0ABV2LTQ2_9FLAO</name>
<protein>
    <recommendedName>
        <fullName evidence="4">Membrane-bound lysozyme-inhibitor of c-type lysozyme</fullName>
    </recommendedName>
</protein>
<proteinExistence type="predicted"/>
<keyword evidence="3" id="KW-1185">Reference proteome</keyword>
<dbReference type="EMBL" id="JBEPMO010000007">
    <property type="protein sequence ID" value="MET3731939.1"/>
    <property type="molecule type" value="Genomic_DNA"/>
</dbReference>
<organism evidence="2 3">
    <name type="scientific">Moheibacter stercoris</name>
    <dbReference type="NCBI Taxonomy" id="1628251"/>
    <lineage>
        <taxon>Bacteria</taxon>
        <taxon>Pseudomonadati</taxon>
        <taxon>Bacteroidota</taxon>
        <taxon>Flavobacteriia</taxon>
        <taxon>Flavobacteriales</taxon>
        <taxon>Weeksellaceae</taxon>
        <taxon>Moheibacter</taxon>
    </lineage>
</organism>
<evidence type="ECO:0000313" key="3">
    <source>
        <dbReference type="Proteomes" id="UP001549146"/>
    </source>
</evidence>